<dbReference type="GO" id="GO:0005739">
    <property type="term" value="C:mitochondrion"/>
    <property type="evidence" value="ECO:0007669"/>
    <property type="project" value="TreeGrafter"/>
</dbReference>
<gene>
    <name evidence="1" type="ORF">DL764_010820</name>
</gene>
<dbReference type="Proteomes" id="UP000293360">
    <property type="component" value="Unassembled WGS sequence"/>
</dbReference>
<keyword evidence="2" id="KW-1185">Reference proteome</keyword>
<name>A0A4Q4SU03_9PEZI</name>
<dbReference type="InterPro" id="IPR050324">
    <property type="entry name" value="CDP-alcohol_PTase-I"/>
</dbReference>
<reference evidence="1 2" key="1">
    <citation type="submission" date="2018-06" db="EMBL/GenBank/DDBJ databases">
        <title>Complete Genomes of Monosporascus.</title>
        <authorList>
            <person name="Robinson A.J."/>
            <person name="Natvig D.O."/>
        </authorList>
    </citation>
    <scope>NUCLEOTIDE SEQUENCE [LARGE SCALE GENOMIC DNA]</scope>
    <source>
        <strain evidence="1 2">CBS 110550</strain>
    </source>
</reference>
<protein>
    <recommendedName>
        <fullName evidence="3">HAD-superfamily subfamily IIA hydrolase</fullName>
    </recommendedName>
</protein>
<dbReference type="NCBIfam" id="TIGR01456">
    <property type="entry name" value="CECR5"/>
    <property type="match status" value="1"/>
</dbReference>
<dbReference type="NCBIfam" id="TIGR01460">
    <property type="entry name" value="HAD-SF-IIA"/>
    <property type="match status" value="1"/>
</dbReference>
<dbReference type="InterPro" id="IPR023214">
    <property type="entry name" value="HAD_sf"/>
</dbReference>
<sequence>MDNSSPNIAFAFDIDGVLIKGTKPLPGARETLQKLQDSKIPFIFLTNSGGHTEEAHVAKLGLRLGLTFDTRQFIQSHTPYLDLVPEYRDKTILVLGGHGTQIQELAAAYGFQKAITTSDVFLECEHIHPFPEMTRAHHEEHGRLCDARGHDALGATEVAAILVWSSPRDWCLDLQVVADLLLSVGGLIGTRSLKNGDGSLPNHGYQRDGQPRLFFCNPDLEWATQHAQPRLAQGAFRHALKGVWREVTKGRAELEYTICGKPTDSTYKYAEKTLLRYNDHLANVNGTERKIETVFMVGDNPESDIAGANSFNSPSGLEWRSVLVETGVYAPGTEPVHKPKHIAGDVRKAVGWALSQADVDWNSPGGIYISGCSV</sequence>
<dbReference type="InterPro" id="IPR006357">
    <property type="entry name" value="HAD-SF_hydro_IIA"/>
</dbReference>
<dbReference type="GO" id="GO:0046474">
    <property type="term" value="P:glycerophospholipid biosynthetic process"/>
    <property type="evidence" value="ECO:0007669"/>
    <property type="project" value="TreeGrafter"/>
</dbReference>
<dbReference type="InterPro" id="IPR006353">
    <property type="entry name" value="HAD-SF_hydro_IIA_CECR5"/>
</dbReference>
<dbReference type="AlphaFoldDB" id="A0A4Q4SU03"/>
<dbReference type="SUPFAM" id="SSF56784">
    <property type="entry name" value="HAD-like"/>
    <property type="match status" value="1"/>
</dbReference>
<evidence type="ECO:0008006" key="3">
    <source>
        <dbReference type="Google" id="ProtNLM"/>
    </source>
</evidence>
<dbReference type="Gene3D" id="3.40.50.1000">
    <property type="entry name" value="HAD superfamily/HAD-like"/>
    <property type="match status" value="2"/>
</dbReference>
<dbReference type="PANTHER" id="PTHR14269:SF57">
    <property type="entry name" value="SUPERFAMILY HYDROLASE, PUTATIVE (AFU_ORTHOLOGUE AFUA_2G02580)-RELATED"/>
    <property type="match status" value="1"/>
</dbReference>
<proteinExistence type="predicted"/>
<accession>A0A4Q4SU03</accession>
<evidence type="ECO:0000313" key="1">
    <source>
        <dbReference type="EMBL" id="RYO74476.1"/>
    </source>
</evidence>
<dbReference type="STRING" id="155417.A0A4Q4SU03"/>
<dbReference type="OrthoDB" id="270009at2759"/>
<evidence type="ECO:0000313" key="2">
    <source>
        <dbReference type="Proteomes" id="UP000293360"/>
    </source>
</evidence>
<organism evidence="1 2">
    <name type="scientific">Monosporascus ibericus</name>
    <dbReference type="NCBI Taxonomy" id="155417"/>
    <lineage>
        <taxon>Eukaryota</taxon>
        <taxon>Fungi</taxon>
        <taxon>Dikarya</taxon>
        <taxon>Ascomycota</taxon>
        <taxon>Pezizomycotina</taxon>
        <taxon>Sordariomycetes</taxon>
        <taxon>Xylariomycetidae</taxon>
        <taxon>Xylariales</taxon>
        <taxon>Xylariales incertae sedis</taxon>
        <taxon>Monosporascus</taxon>
    </lineage>
</organism>
<dbReference type="EMBL" id="QJNU01001585">
    <property type="protein sequence ID" value="RYO74476.1"/>
    <property type="molecule type" value="Genomic_DNA"/>
</dbReference>
<dbReference type="Pfam" id="PF13344">
    <property type="entry name" value="Hydrolase_6"/>
    <property type="match status" value="1"/>
</dbReference>
<comment type="caution">
    <text evidence="1">The sequence shown here is derived from an EMBL/GenBank/DDBJ whole genome shotgun (WGS) entry which is preliminary data.</text>
</comment>
<dbReference type="PANTHER" id="PTHR14269">
    <property type="entry name" value="CDP-DIACYLGLYCEROL--GLYCEROL-3-PHOSPHATE 3-PHOSPHATIDYLTRANSFERASE-RELATED"/>
    <property type="match status" value="1"/>
</dbReference>
<dbReference type="Pfam" id="PF13242">
    <property type="entry name" value="Hydrolase_like"/>
    <property type="match status" value="1"/>
</dbReference>
<dbReference type="InterPro" id="IPR036412">
    <property type="entry name" value="HAD-like_sf"/>
</dbReference>